<sequence length="220" mass="24411">MPLEWRCNVTRLALAGSFSGNICQYLGSGSGFHNLRELVLLAVTEEERTDWLAFYAALECSHLKAITLALCPDMGPLHLYSLASHSPNLEEMRVMRCPKVTRQQCQQLVRLLSKPIAGIFSPAETLCEDGSVYAAQQQAAEVAQIVGIEALDYTEPMWRHLHCRITGSTSARLRAVPFDIVCRDAGSEDALLHEEEGGRHLLASHAWRAVSNHTYYKSSA</sequence>
<dbReference type="Gene3D" id="3.80.10.10">
    <property type="entry name" value="Ribonuclease Inhibitor"/>
    <property type="match status" value="1"/>
</dbReference>
<gene>
    <name evidence="2" type="ORF">DUNSADRAFT_8851</name>
</gene>
<dbReference type="Proteomes" id="UP000815325">
    <property type="component" value="Unassembled WGS sequence"/>
</dbReference>
<dbReference type="EMBL" id="MU069467">
    <property type="protein sequence ID" value="KAF5842164.1"/>
    <property type="molecule type" value="Genomic_DNA"/>
</dbReference>
<evidence type="ECO:0000313" key="2">
    <source>
        <dbReference type="EMBL" id="KAF5842164.1"/>
    </source>
</evidence>
<protein>
    <submittedName>
        <fullName evidence="2">Uncharacterized protein</fullName>
    </submittedName>
</protein>
<evidence type="ECO:0000313" key="3">
    <source>
        <dbReference type="Proteomes" id="UP000815325"/>
    </source>
</evidence>
<organism evidence="2 3">
    <name type="scientific">Dunaliella salina</name>
    <name type="common">Green alga</name>
    <name type="synonym">Protococcus salinus</name>
    <dbReference type="NCBI Taxonomy" id="3046"/>
    <lineage>
        <taxon>Eukaryota</taxon>
        <taxon>Viridiplantae</taxon>
        <taxon>Chlorophyta</taxon>
        <taxon>core chlorophytes</taxon>
        <taxon>Chlorophyceae</taxon>
        <taxon>CS clade</taxon>
        <taxon>Chlamydomonadales</taxon>
        <taxon>Dunaliellaceae</taxon>
        <taxon>Dunaliella</taxon>
    </lineage>
</organism>
<reference evidence="2" key="1">
    <citation type="submission" date="2017-08" db="EMBL/GenBank/DDBJ databases">
        <authorList>
            <person name="Polle J.E."/>
            <person name="Barry K."/>
            <person name="Cushman J."/>
            <person name="Schmutz J."/>
            <person name="Tran D."/>
            <person name="Hathwaick L.T."/>
            <person name="Yim W.C."/>
            <person name="Jenkins J."/>
            <person name="Mckie-Krisberg Z.M."/>
            <person name="Prochnik S."/>
            <person name="Lindquist E."/>
            <person name="Dockter R.B."/>
            <person name="Adam C."/>
            <person name="Molina H."/>
            <person name="Bunkerborg J."/>
            <person name="Jin E."/>
            <person name="Buchheim M."/>
            <person name="Magnuson J."/>
        </authorList>
    </citation>
    <scope>NUCLEOTIDE SEQUENCE</scope>
    <source>
        <strain evidence="2">CCAP 19/18</strain>
    </source>
</reference>
<dbReference type="SUPFAM" id="SSF52047">
    <property type="entry name" value="RNI-like"/>
    <property type="match status" value="1"/>
</dbReference>
<comment type="subcellular location">
    <subcellularLocation>
        <location evidence="1">Cytoplasm</location>
        <location evidence="1">Cytoskeleton</location>
        <location evidence="1">Cilium axoneme</location>
    </subcellularLocation>
</comment>
<proteinExistence type="predicted"/>
<keyword evidence="3" id="KW-1185">Reference proteome</keyword>
<comment type="caution">
    <text evidence="2">The sequence shown here is derived from an EMBL/GenBank/DDBJ whole genome shotgun (WGS) entry which is preliminary data.</text>
</comment>
<name>A0ABQ7H5N1_DUNSA</name>
<accession>A0ABQ7H5N1</accession>
<evidence type="ECO:0000256" key="1">
    <source>
        <dbReference type="ARBA" id="ARBA00004430"/>
    </source>
</evidence>
<dbReference type="InterPro" id="IPR032675">
    <property type="entry name" value="LRR_dom_sf"/>
</dbReference>